<evidence type="ECO:0000313" key="3">
    <source>
        <dbReference type="Proteomes" id="UP001501757"/>
    </source>
</evidence>
<keyword evidence="1" id="KW-0732">Signal</keyword>
<dbReference type="Proteomes" id="UP001501757">
    <property type="component" value="Unassembled WGS sequence"/>
</dbReference>
<organism evidence="2 3">
    <name type="scientific">Bowmanella denitrificans</name>
    <dbReference type="NCBI Taxonomy" id="366582"/>
    <lineage>
        <taxon>Bacteria</taxon>
        <taxon>Pseudomonadati</taxon>
        <taxon>Pseudomonadota</taxon>
        <taxon>Gammaproteobacteria</taxon>
        <taxon>Alteromonadales</taxon>
        <taxon>Alteromonadaceae</taxon>
        <taxon>Bowmanella</taxon>
    </lineage>
</organism>
<protein>
    <submittedName>
        <fullName evidence="2">Uncharacterized protein</fullName>
    </submittedName>
</protein>
<feature type="signal peptide" evidence="1">
    <location>
        <begin position="1"/>
        <end position="19"/>
    </location>
</feature>
<gene>
    <name evidence="2" type="ORF">GCM10009092_30110</name>
</gene>
<dbReference type="EMBL" id="BAAAEI010000018">
    <property type="protein sequence ID" value="GAA0363691.1"/>
    <property type="molecule type" value="Genomic_DNA"/>
</dbReference>
<accession>A0ABN0XH56</accession>
<dbReference type="RefSeq" id="WP_343846023.1">
    <property type="nucleotide sequence ID" value="NZ_BAAAEI010000018.1"/>
</dbReference>
<evidence type="ECO:0000313" key="2">
    <source>
        <dbReference type="EMBL" id="GAA0363691.1"/>
    </source>
</evidence>
<comment type="caution">
    <text evidence="2">The sequence shown here is derived from an EMBL/GenBank/DDBJ whole genome shotgun (WGS) entry which is preliminary data.</text>
</comment>
<feature type="chain" id="PRO_5047164983" evidence="1">
    <location>
        <begin position="20"/>
        <end position="165"/>
    </location>
</feature>
<reference evidence="2 3" key="1">
    <citation type="journal article" date="2019" name="Int. J. Syst. Evol. Microbiol.">
        <title>The Global Catalogue of Microorganisms (GCM) 10K type strain sequencing project: providing services to taxonomists for standard genome sequencing and annotation.</title>
        <authorList>
            <consortium name="The Broad Institute Genomics Platform"/>
            <consortium name="The Broad Institute Genome Sequencing Center for Infectious Disease"/>
            <person name="Wu L."/>
            <person name="Ma J."/>
        </authorList>
    </citation>
    <scope>NUCLEOTIDE SEQUENCE [LARGE SCALE GENOMIC DNA]</scope>
    <source>
        <strain evidence="2 3">JCM 13378</strain>
    </source>
</reference>
<proteinExistence type="predicted"/>
<evidence type="ECO:0000256" key="1">
    <source>
        <dbReference type="SAM" id="SignalP"/>
    </source>
</evidence>
<keyword evidence="3" id="KW-1185">Reference proteome</keyword>
<name>A0ABN0XH56_9ALTE</name>
<sequence length="165" mass="18927">MKLRHGLFSLLLVGPMAWAQPQISELEYGMLYSSGFSPIYPQIMVVNRLGQVIHYHAGRDPSLKPSLLKNQPVDEQEKMQAALPKLLPSVTDFSQTDYTFILITLHEKVDDCQSCELQKAINQKVIASLGDKTAQEYQIKVYFPEIPSHLSKEEILERYPYVQFR</sequence>